<dbReference type="RefSeq" id="WP_218141885.1">
    <property type="nucleotide sequence ID" value="NZ_FOIQ01000002.1"/>
</dbReference>
<reference evidence="3 4" key="1">
    <citation type="submission" date="2016-10" db="EMBL/GenBank/DDBJ databases">
        <authorList>
            <person name="de Groot N.N."/>
        </authorList>
    </citation>
    <scope>NUCLEOTIDE SEQUENCE [LARGE SCALE GENOMIC DNA]</scope>
    <source>
        <strain evidence="3 4">TC2-24</strain>
    </source>
</reference>
<protein>
    <submittedName>
        <fullName evidence="3">Alpha-amylase</fullName>
    </submittedName>
</protein>
<dbReference type="Gene3D" id="2.60.40.1180">
    <property type="entry name" value="Golgi alpha-mannosidase II"/>
    <property type="match status" value="1"/>
</dbReference>
<evidence type="ECO:0000313" key="4">
    <source>
        <dbReference type="Proteomes" id="UP000199373"/>
    </source>
</evidence>
<name>A0A1I0NDL4_9BACT</name>
<dbReference type="GO" id="GO:0004553">
    <property type="term" value="F:hydrolase activity, hydrolyzing O-glycosyl compounds"/>
    <property type="evidence" value="ECO:0007669"/>
    <property type="project" value="InterPro"/>
</dbReference>
<dbReference type="InterPro" id="IPR015237">
    <property type="entry name" value="Alpha-amylase_C_pro"/>
</dbReference>
<dbReference type="AlphaFoldDB" id="A0A1I0NDL4"/>
<evidence type="ECO:0000259" key="2">
    <source>
        <dbReference type="SMART" id="SM00642"/>
    </source>
</evidence>
<sequence>MKKLLCKRTGNALVATGMLLSSMLMLSCSDTLEPVLPAQPQTDETMTRAASSLQPLNDVMMQAFYWNVPVDETNKNGSWWNTLRSKASEMKSSGITAIWTPVPSKGNWGIVDNGYGIYDHYDLGNYNQKGTTETRFGSRAELESMISTMHQSPKISVYSDVVLNHVYSSDENEEVNPAVKAYVFGEAHGEQNKPYPANEIRWVIPNAATGDYYIQIKGYGLPWNESSTQRGYDLMIRWDNSNISSNYSWEYEPNNGNGSFNNFPGSGRVIRGHMENRSDIDEYKIHVSSKHDIEIRLSAKREDGSNWVDAGSMLGYYPVAVWYNGNNLANTTLQARTNTHITYVNHTGSGEPNYSWNYSHFHPADANDWLGDYGSDEIITNTKFFGNDYNTFNSTVQTRLNNWGKWLVNKIHFDGFRLDFVRGFQESFVANWVNGLPHVDGAQPFIVGEYWGADYRIKNWVNTVASYGAQVNGFDFPLKSTLTEMCNGNGNSFNMSWLNHAGMVRNNSGNGLPGTSVVTFLDNHDTGKEHDKWVTKDHQLGYAYILTHEGRPCLFYPHFFGVTQVDADHSNYTTTAPSSLKNKLKKLIEIRKKYLGGIITVLSETGNPYPSSNCQNLYIARRQGNGTKDGAIIVLNNHDSSTKAMWVTVNASGFSNWSGKRLVNVLNTSQKVTVEADGRVELSAPARGYSIWVKESDL</sequence>
<gene>
    <name evidence="3" type="ORF">SAMN04487850_1141</name>
</gene>
<dbReference type="InterPro" id="IPR013780">
    <property type="entry name" value="Glyco_hydro_b"/>
</dbReference>
<keyword evidence="1" id="KW-0732">Signal</keyword>
<evidence type="ECO:0000313" key="3">
    <source>
        <dbReference type="EMBL" id="SEV99043.1"/>
    </source>
</evidence>
<dbReference type="GO" id="GO:0005975">
    <property type="term" value="P:carbohydrate metabolic process"/>
    <property type="evidence" value="ECO:0007669"/>
    <property type="project" value="InterPro"/>
</dbReference>
<dbReference type="InterPro" id="IPR017853">
    <property type="entry name" value="GH"/>
</dbReference>
<dbReference type="PANTHER" id="PTHR43447">
    <property type="entry name" value="ALPHA-AMYLASE"/>
    <property type="match status" value="1"/>
</dbReference>
<organism evidence="3 4">
    <name type="scientific">Prevotella aff. ruminicola Tc2-24</name>
    <dbReference type="NCBI Taxonomy" id="81582"/>
    <lineage>
        <taxon>Bacteria</taxon>
        <taxon>Pseudomonadati</taxon>
        <taxon>Bacteroidota</taxon>
        <taxon>Bacteroidia</taxon>
        <taxon>Bacteroidales</taxon>
        <taxon>Prevotellaceae</taxon>
        <taxon>Prevotella</taxon>
    </lineage>
</organism>
<dbReference type="SUPFAM" id="SSF89260">
    <property type="entry name" value="Collagen-binding domain"/>
    <property type="match status" value="1"/>
</dbReference>
<dbReference type="PROSITE" id="PS51257">
    <property type="entry name" value="PROKAR_LIPOPROTEIN"/>
    <property type="match status" value="1"/>
</dbReference>
<dbReference type="SMART" id="SM00642">
    <property type="entry name" value="Aamy"/>
    <property type="match status" value="1"/>
</dbReference>
<dbReference type="Pfam" id="PF09154">
    <property type="entry name" value="Alpha-amy_C_pro"/>
    <property type="match status" value="1"/>
</dbReference>
<feature type="signal peptide" evidence="1">
    <location>
        <begin position="1"/>
        <end position="26"/>
    </location>
</feature>
<proteinExistence type="predicted"/>
<dbReference type="Proteomes" id="UP000199373">
    <property type="component" value="Unassembled WGS sequence"/>
</dbReference>
<accession>A0A1I0NDL4</accession>
<feature type="domain" description="Glycosyl hydrolase family 13 catalytic" evidence="2">
    <location>
        <begin position="58"/>
        <end position="591"/>
    </location>
</feature>
<dbReference type="Gene3D" id="3.20.20.80">
    <property type="entry name" value="Glycosidases"/>
    <property type="match status" value="2"/>
</dbReference>
<keyword evidence="4" id="KW-1185">Reference proteome</keyword>
<dbReference type="SUPFAM" id="SSF51445">
    <property type="entry name" value="(Trans)glycosidases"/>
    <property type="match status" value="1"/>
</dbReference>
<dbReference type="EMBL" id="FOIQ01000002">
    <property type="protein sequence ID" value="SEV99043.1"/>
    <property type="molecule type" value="Genomic_DNA"/>
</dbReference>
<feature type="chain" id="PRO_5011749760" evidence="1">
    <location>
        <begin position="27"/>
        <end position="698"/>
    </location>
</feature>
<dbReference type="InterPro" id="IPR006047">
    <property type="entry name" value="GH13_cat_dom"/>
</dbReference>
<evidence type="ECO:0000256" key="1">
    <source>
        <dbReference type="SAM" id="SignalP"/>
    </source>
</evidence>